<dbReference type="Proteomes" id="UP001530315">
    <property type="component" value="Unassembled WGS sequence"/>
</dbReference>
<dbReference type="AlphaFoldDB" id="A0ABD3NFM9"/>
<protein>
    <submittedName>
        <fullName evidence="2">Uncharacterized protein</fullName>
    </submittedName>
</protein>
<feature type="region of interest" description="Disordered" evidence="1">
    <location>
        <begin position="32"/>
        <end position="52"/>
    </location>
</feature>
<comment type="caution">
    <text evidence="2">The sequence shown here is derived from an EMBL/GenBank/DDBJ whole genome shotgun (WGS) entry which is preliminary data.</text>
</comment>
<keyword evidence="3" id="KW-1185">Reference proteome</keyword>
<feature type="compositionally biased region" description="Acidic residues" evidence="1">
    <location>
        <begin position="32"/>
        <end position="48"/>
    </location>
</feature>
<dbReference type="EMBL" id="JALLAZ020001448">
    <property type="protein sequence ID" value="KAL3774783.1"/>
    <property type="molecule type" value="Genomic_DNA"/>
</dbReference>
<evidence type="ECO:0000313" key="2">
    <source>
        <dbReference type="EMBL" id="KAL3774783.1"/>
    </source>
</evidence>
<accession>A0ABD3NFM9</accession>
<evidence type="ECO:0000313" key="3">
    <source>
        <dbReference type="Proteomes" id="UP001530315"/>
    </source>
</evidence>
<evidence type="ECO:0000256" key="1">
    <source>
        <dbReference type="SAM" id="MobiDB-lite"/>
    </source>
</evidence>
<sequence length="221" mass="24488">MAEFYIENGIDPGDPDSFDAWMAGCHAWGNESDYELEDDEDKDEDEETAHEQLRSAYLQRAQSVQRDRLAASSAARHWPLNESEVDYAAETRGWEKIDCERSEAPMASYKKDGVRLNFWISTGTVGSYLDHPSWPPFSTIHGTTRALGTIIRGSCRIPSDPLLLPKCPSPRSAARPCAAVAWMRPKLACTFAVASAVPGLVCGTSAEEITTTMNDNDTRQR</sequence>
<name>A0ABD3NFM9_9STRA</name>
<gene>
    <name evidence="2" type="ORF">ACHAW5_002184</name>
</gene>
<organism evidence="2 3">
    <name type="scientific">Stephanodiscus triporus</name>
    <dbReference type="NCBI Taxonomy" id="2934178"/>
    <lineage>
        <taxon>Eukaryota</taxon>
        <taxon>Sar</taxon>
        <taxon>Stramenopiles</taxon>
        <taxon>Ochrophyta</taxon>
        <taxon>Bacillariophyta</taxon>
        <taxon>Coscinodiscophyceae</taxon>
        <taxon>Thalassiosirophycidae</taxon>
        <taxon>Stephanodiscales</taxon>
        <taxon>Stephanodiscaceae</taxon>
        <taxon>Stephanodiscus</taxon>
    </lineage>
</organism>
<proteinExistence type="predicted"/>
<reference evidence="2 3" key="1">
    <citation type="submission" date="2024-10" db="EMBL/GenBank/DDBJ databases">
        <title>Updated reference genomes for cyclostephanoid diatoms.</title>
        <authorList>
            <person name="Roberts W.R."/>
            <person name="Alverson A.J."/>
        </authorList>
    </citation>
    <scope>NUCLEOTIDE SEQUENCE [LARGE SCALE GENOMIC DNA]</scope>
    <source>
        <strain evidence="2 3">AJA276-08</strain>
    </source>
</reference>